<dbReference type="Pfam" id="PF01641">
    <property type="entry name" value="SelR"/>
    <property type="match status" value="1"/>
</dbReference>
<dbReference type="GO" id="GO:0033743">
    <property type="term" value="F:peptide-methionine (R)-S-oxide reductase activity"/>
    <property type="evidence" value="ECO:0007669"/>
    <property type="project" value="UniProtKB-EC"/>
</dbReference>
<evidence type="ECO:0000313" key="9">
    <source>
        <dbReference type="EMBL" id="OIR01797.1"/>
    </source>
</evidence>
<dbReference type="SUPFAM" id="SSF51316">
    <property type="entry name" value="Mss4-like"/>
    <property type="match status" value="1"/>
</dbReference>
<evidence type="ECO:0000256" key="3">
    <source>
        <dbReference type="ARBA" id="ARBA00012499"/>
    </source>
</evidence>
<dbReference type="NCBIfam" id="TIGR00357">
    <property type="entry name" value="peptide-methionine (R)-S-oxide reductase MsrB"/>
    <property type="match status" value="1"/>
</dbReference>
<evidence type="ECO:0000259" key="8">
    <source>
        <dbReference type="PROSITE" id="PS51790"/>
    </source>
</evidence>
<comment type="catalytic activity">
    <reaction evidence="7">
        <text>L-methionyl-[protein] + [thioredoxin]-disulfide + H2O = L-methionyl-(R)-S-oxide-[protein] + [thioredoxin]-dithiol</text>
        <dbReference type="Rhea" id="RHEA:24164"/>
        <dbReference type="Rhea" id="RHEA-COMP:10698"/>
        <dbReference type="Rhea" id="RHEA-COMP:10700"/>
        <dbReference type="Rhea" id="RHEA-COMP:12313"/>
        <dbReference type="Rhea" id="RHEA-COMP:12314"/>
        <dbReference type="ChEBI" id="CHEBI:15377"/>
        <dbReference type="ChEBI" id="CHEBI:16044"/>
        <dbReference type="ChEBI" id="CHEBI:29950"/>
        <dbReference type="ChEBI" id="CHEBI:45764"/>
        <dbReference type="ChEBI" id="CHEBI:50058"/>
        <dbReference type="EC" id="1.8.4.12"/>
    </reaction>
</comment>
<reference evidence="9" key="1">
    <citation type="submission" date="2016-10" db="EMBL/GenBank/DDBJ databases">
        <title>Sequence of Gallionella enrichment culture.</title>
        <authorList>
            <person name="Poehlein A."/>
            <person name="Muehling M."/>
            <person name="Daniel R."/>
        </authorList>
    </citation>
    <scope>NUCLEOTIDE SEQUENCE</scope>
</reference>
<dbReference type="GO" id="GO:0030091">
    <property type="term" value="P:protein repair"/>
    <property type="evidence" value="ECO:0007669"/>
    <property type="project" value="InterPro"/>
</dbReference>
<dbReference type="GO" id="GO:0005737">
    <property type="term" value="C:cytoplasm"/>
    <property type="evidence" value="ECO:0007669"/>
    <property type="project" value="TreeGrafter"/>
</dbReference>
<dbReference type="PANTHER" id="PTHR10173">
    <property type="entry name" value="METHIONINE SULFOXIDE REDUCTASE"/>
    <property type="match status" value="1"/>
</dbReference>
<name>A0A1J5SC71_9ZZZZ</name>
<evidence type="ECO:0000256" key="6">
    <source>
        <dbReference type="ARBA" id="ARBA00023002"/>
    </source>
</evidence>
<gene>
    <name evidence="9" type="primary">msrB_8</name>
    <name evidence="9" type="ORF">GALL_160980</name>
</gene>
<protein>
    <recommendedName>
        <fullName evidence="3">peptide-methionine (R)-S-oxide reductase</fullName>
        <ecNumber evidence="3">1.8.4.12</ecNumber>
    </recommendedName>
</protein>
<accession>A0A1J5SC71</accession>
<dbReference type="PANTHER" id="PTHR10173:SF57">
    <property type="entry name" value="PEPTIDE-METHIONINE (R)-S-OXIDE REDUCTASE"/>
    <property type="match status" value="1"/>
</dbReference>
<dbReference type="GO" id="GO:0046872">
    <property type="term" value="F:metal ion binding"/>
    <property type="evidence" value="ECO:0007669"/>
    <property type="project" value="UniProtKB-KW"/>
</dbReference>
<dbReference type="Gene3D" id="2.170.150.20">
    <property type="entry name" value="Peptide methionine sulfoxide reductase"/>
    <property type="match status" value="1"/>
</dbReference>
<dbReference type="InterPro" id="IPR011057">
    <property type="entry name" value="Mss4-like_sf"/>
</dbReference>
<evidence type="ECO:0000256" key="5">
    <source>
        <dbReference type="ARBA" id="ARBA00022833"/>
    </source>
</evidence>
<sequence length="215" mass="23319">MASHPTSLVRAGLIALFAFALSPLSTLAAPPVMNSKDAPANSSSCTTEGPLSACGLPSNVVIDMSHRKVRHTDAEWRALLSPLQYRVMREQGTEPPFANAYWNNHQDGVYVCAGCGTPLFDSRTKFNSGTGWPSFWQPIEPKFIEEEVDHSYGMTRTEVHCAVCGAHLGHVFDDGPEPTGLRYCINSASLKFIPRAEYDAWAKAKAAAAAAAQKH</sequence>
<comment type="cofactor">
    <cofactor evidence="1">
        <name>Zn(2+)</name>
        <dbReference type="ChEBI" id="CHEBI:29105"/>
    </cofactor>
</comment>
<keyword evidence="6 9" id="KW-0560">Oxidoreductase</keyword>
<comment type="similarity">
    <text evidence="2">Belongs to the MsrB Met sulfoxide reductase family.</text>
</comment>
<dbReference type="HAMAP" id="MF_01400">
    <property type="entry name" value="MsrB"/>
    <property type="match status" value="1"/>
</dbReference>
<dbReference type="GO" id="GO:0006979">
    <property type="term" value="P:response to oxidative stress"/>
    <property type="evidence" value="ECO:0007669"/>
    <property type="project" value="InterPro"/>
</dbReference>
<dbReference type="InterPro" id="IPR028427">
    <property type="entry name" value="Met_Sox_Rdtase_MsrB"/>
</dbReference>
<evidence type="ECO:0000256" key="1">
    <source>
        <dbReference type="ARBA" id="ARBA00001947"/>
    </source>
</evidence>
<keyword evidence="5" id="KW-0862">Zinc</keyword>
<keyword evidence="4" id="KW-0479">Metal-binding</keyword>
<dbReference type="EC" id="1.8.4.12" evidence="3"/>
<comment type="caution">
    <text evidence="9">The sequence shown here is derived from an EMBL/GenBank/DDBJ whole genome shotgun (WGS) entry which is preliminary data.</text>
</comment>
<evidence type="ECO:0000256" key="2">
    <source>
        <dbReference type="ARBA" id="ARBA00007174"/>
    </source>
</evidence>
<dbReference type="InterPro" id="IPR002579">
    <property type="entry name" value="Met_Sox_Rdtase_MsrB_dom"/>
</dbReference>
<dbReference type="AlphaFoldDB" id="A0A1J5SC71"/>
<dbReference type="FunFam" id="2.170.150.20:FF:000001">
    <property type="entry name" value="Peptide methionine sulfoxide reductase MsrB"/>
    <property type="match status" value="1"/>
</dbReference>
<organism evidence="9">
    <name type="scientific">mine drainage metagenome</name>
    <dbReference type="NCBI Taxonomy" id="410659"/>
    <lineage>
        <taxon>unclassified sequences</taxon>
        <taxon>metagenomes</taxon>
        <taxon>ecological metagenomes</taxon>
    </lineage>
</organism>
<feature type="domain" description="MsrB" evidence="8">
    <location>
        <begin position="73"/>
        <end position="195"/>
    </location>
</feature>
<proteinExistence type="inferred from homology"/>
<evidence type="ECO:0000256" key="7">
    <source>
        <dbReference type="ARBA" id="ARBA00048488"/>
    </source>
</evidence>
<evidence type="ECO:0000256" key="4">
    <source>
        <dbReference type="ARBA" id="ARBA00022723"/>
    </source>
</evidence>
<dbReference type="EMBL" id="MLJW01000080">
    <property type="protein sequence ID" value="OIR01797.1"/>
    <property type="molecule type" value="Genomic_DNA"/>
</dbReference>
<dbReference type="PROSITE" id="PS51790">
    <property type="entry name" value="MSRB"/>
    <property type="match status" value="1"/>
</dbReference>